<name>A0A026W658_OOCBI</name>
<dbReference type="AlphaFoldDB" id="A0A026W658"/>
<evidence type="ECO:0000313" key="1">
    <source>
        <dbReference type="EMBL" id="EZA51550.1"/>
    </source>
</evidence>
<accession>A0A026W658</accession>
<proteinExistence type="predicted"/>
<keyword evidence="2" id="KW-1185">Reference proteome</keyword>
<gene>
    <name evidence="1" type="ORF">X777_09759</name>
</gene>
<evidence type="ECO:0000313" key="2">
    <source>
        <dbReference type="Proteomes" id="UP000053097"/>
    </source>
</evidence>
<organism evidence="1 2">
    <name type="scientific">Ooceraea biroi</name>
    <name type="common">Clonal raider ant</name>
    <name type="synonym">Cerapachys biroi</name>
    <dbReference type="NCBI Taxonomy" id="2015173"/>
    <lineage>
        <taxon>Eukaryota</taxon>
        <taxon>Metazoa</taxon>
        <taxon>Ecdysozoa</taxon>
        <taxon>Arthropoda</taxon>
        <taxon>Hexapoda</taxon>
        <taxon>Insecta</taxon>
        <taxon>Pterygota</taxon>
        <taxon>Neoptera</taxon>
        <taxon>Endopterygota</taxon>
        <taxon>Hymenoptera</taxon>
        <taxon>Apocrita</taxon>
        <taxon>Aculeata</taxon>
        <taxon>Formicoidea</taxon>
        <taxon>Formicidae</taxon>
        <taxon>Dorylinae</taxon>
        <taxon>Ooceraea</taxon>
    </lineage>
</organism>
<protein>
    <submittedName>
        <fullName evidence="1">Uncharacterized protein</fullName>
    </submittedName>
</protein>
<sequence length="85" mass="10036">MERIGLGGKKGNRSEKKMMVKERIYDQLRNLERKWGKVCACRLNHEEEDSVLNRNCCERLPSIREKLPFGRPKMSPRGETNSLFR</sequence>
<dbReference type="Proteomes" id="UP000053097">
    <property type="component" value="Unassembled WGS sequence"/>
</dbReference>
<reference evidence="1 2" key="1">
    <citation type="journal article" date="2014" name="Curr. Biol.">
        <title>The genome of the clonal raider ant Cerapachys biroi.</title>
        <authorList>
            <person name="Oxley P.R."/>
            <person name="Ji L."/>
            <person name="Fetter-Pruneda I."/>
            <person name="McKenzie S.K."/>
            <person name="Li C."/>
            <person name="Hu H."/>
            <person name="Zhang G."/>
            <person name="Kronauer D.J."/>
        </authorList>
    </citation>
    <scope>NUCLEOTIDE SEQUENCE [LARGE SCALE GENOMIC DNA]</scope>
</reference>
<dbReference type="EMBL" id="KK107378">
    <property type="protein sequence ID" value="EZA51550.1"/>
    <property type="molecule type" value="Genomic_DNA"/>
</dbReference>